<evidence type="ECO:0000313" key="2">
    <source>
        <dbReference type="EMBL" id="SZX69624.1"/>
    </source>
</evidence>
<dbReference type="EMBL" id="FNXT01000942">
    <property type="protein sequence ID" value="SZX69624.1"/>
    <property type="molecule type" value="Genomic_DNA"/>
</dbReference>
<accession>A0A383VXZ0</accession>
<protein>
    <submittedName>
        <fullName evidence="2">Uncharacterized protein</fullName>
    </submittedName>
</protein>
<reference evidence="2 3" key="1">
    <citation type="submission" date="2016-10" db="EMBL/GenBank/DDBJ databases">
        <authorList>
            <person name="Cai Z."/>
        </authorList>
    </citation>
    <scope>NUCLEOTIDE SEQUENCE [LARGE SCALE GENOMIC DNA]</scope>
</reference>
<dbReference type="AlphaFoldDB" id="A0A383VXZ0"/>
<name>A0A383VXZ0_TETOB</name>
<evidence type="ECO:0000313" key="3">
    <source>
        <dbReference type="Proteomes" id="UP000256970"/>
    </source>
</evidence>
<keyword evidence="3" id="KW-1185">Reference proteome</keyword>
<dbReference type="Proteomes" id="UP000256970">
    <property type="component" value="Unassembled WGS sequence"/>
</dbReference>
<dbReference type="Pfam" id="PF15938">
    <property type="entry name" value="DUF4750"/>
    <property type="match status" value="1"/>
</dbReference>
<gene>
    <name evidence="2" type="ORF">BQ4739_LOCUS9918</name>
</gene>
<feature type="region of interest" description="Disordered" evidence="1">
    <location>
        <begin position="49"/>
        <end position="103"/>
    </location>
</feature>
<dbReference type="InterPro" id="IPR031851">
    <property type="entry name" value="DUF4750"/>
</dbReference>
<organism evidence="2 3">
    <name type="scientific">Tetradesmus obliquus</name>
    <name type="common">Green alga</name>
    <name type="synonym">Acutodesmus obliquus</name>
    <dbReference type="NCBI Taxonomy" id="3088"/>
    <lineage>
        <taxon>Eukaryota</taxon>
        <taxon>Viridiplantae</taxon>
        <taxon>Chlorophyta</taxon>
        <taxon>core chlorophytes</taxon>
        <taxon>Chlorophyceae</taxon>
        <taxon>CS clade</taxon>
        <taxon>Sphaeropleales</taxon>
        <taxon>Scenedesmaceae</taxon>
        <taxon>Tetradesmus</taxon>
    </lineage>
</organism>
<evidence type="ECO:0000256" key="1">
    <source>
        <dbReference type="SAM" id="MobiDB-lite"/>
    </source>
</evidence>
<feature type="compositionally biased region" description="Low complexity" evidence="1">
    <location>
        <begin position="75"/>
        <end position="96"/>
    </location>
</feature>
<sequence>MEQWLAGGSCLLSLLLVLSTIAAGWLVLWHTTLKDIGFFREIMGLNRPKPEVKAQRQASMKAEIEKIKRQHSRSRTASVRSASRPDQQQQQQQQQQHAVPQRS</sequence>
<proteinExistence type="predicted"/>